<feature type="transmembrane region" description="Helical" evidence="1">
    <location>
        <begin position="6"/>
        <end position="23"/>
    </location>
</feature>
<keyword evidence="1" id="KW-0472">Membrane</keyword>
<sequence length="59" mass="6823">MKVLAAAEFTLNVCLFLIFFQFLKNHFYMPQWGMVPMEHACYSSSAVTSLFHLRHLPAS</sequence>
<dbReference type="Proteomes" id="UP001203297">
    <property type="component" value="Unassembled WGS sequence"/>
</dbReference>
<evidence type="ECO:0000256" key="1">
    <source>
        <dbReference type="SAM" id="Phobius"/>
    </source>
</evidence>
<gene>
    <name evidence="2" type="ORF">B0F90DRAFT_1796452</name>
</gene>
<accession>A0AAD4LW54</accession>
<reference evidence="2" key="1">
    <citation type="journal article" date="2022" name="New Phytol.">
        <title>Evolutionary transition to the ectomycorrhizal habit in the genomes of a hyperdiverse lineage of mushroom-forming fungi.</title>
        <authorList>
            <person name="Looney B."/>
            <person name="Miyauchi S."/>
            <person name="Morin E."/>
            <person name="Drula E."/>
            <person name="Courty P.E."/>
            <person name="Kohler A."/>
            <person name="Kuo A."/>
            <person name="LaButti K."/>
            <person name="Pangilinan J."/>
            <person name="Lipzen A."/>
            <person name="Riley R."/>
            <person name="Andreopoulos W."/>
            <person name="He G."/>
            <person name="Johnson J."/>
            <person name="Nolan M."/>
            <person name="Tritt A."/>
            <person name="Barry K.W."/>
            <person name="Grigoriev I.V."/>
            <person name="Nagy L.G."/>
            <person name="Hibbett D."/>
            <person name="Henrissat B."/>
            <person name="Matheny P.B."/>
            <person name="Labbe J."/>
            <person name="Martin F.M."/>
        </authorList>
    </citation>
    <scope>NUCLEOTIDE SEQUENCE</scope>
    <source>
        <strain evidence="2">BPL690</strain>
    </source>
</reference>
<evidence type="ECO:0000313" key="3">
    <source>
        <dbReference type="Proteomes" id="UP001203297"/>
    </source>
</evidence>
<evidence type="ECO:0000313" key="2">
    <source>
        <dbReference type="EMBL" id="KAI0289239.1"/>
    </source>
</evidence>
<comment type="caution">
    <text evidence="2">The sequence shown here is derived from an EMBL/GenBank/DDBJ whole genome shotgun (WGS) entry which is preliminary data.</text>
</comment>
<dbReference type="AlphaFoldDB" id="A0AAD4LW54"/>
<organism evidence="2 3">
    <name type="scientific">Multifurca ochricompacta</name>
    <dbReference type="NCBI Taxonomy" id="376703"/>
    <lineage>
        <taxon>Eukaryota</taxon>
        <taxon>Fungi</taxon>
        <taxon>Dikarya</taxon>
        <taxon>Basidiomycota</taxon>
        <taxon>Agaricomycotina</taxon>
        <taxon>Agaricomycetes</taxon>
        <taxon>Russulales</taxon>
        <taxon>Russulaceae</taxon>
        <taxon>Multifurca</taxon>
    </lineage>
</organism>
<name>A0AAD4LW54_9AGAM</name>
<protein>
    <submittedName>
        <fullName evidence="2">Uncharacterized protein</fullName>
    </submittedName>
</protein>
<dbReference type="EMBL" id="WTXG01000349">
    <property type="protein sequence ID" value="KAI0289239.1"/>
    <property type="molecule type" value="Genomic_DNA"/>
</dbReference>
<keyword evidence="3" id="KW-1185">Reference proteome</keyword>
<keyword evidence="1" id="KW-0812">Transmembrane</keyword>
<keyword evidence="1" id="KW-1133">Transmembrane helix</keyword>
<proteinExistence type="predicted"/>